<organism evidence="2 3">
    <name type="scientific">Gymnopus androsaceus JB14</name>
    <dbReference type="NCBI Taxonomy" id="1447944"/>
    <lineage>
        <taxon>Eukaryota</taxon>
        <taxon>Fungi</taxon>
        <taxon>Dikarya</taxon>
        <taxon>Basidiomycota</taxon>
        <taxon>Agaricomycotina</taxon>
        <taxon>Agaricomycetes</taxon>
        <taxon>Agaricomycetidae</taxon>
        <taxon>Agaricales</taxon>
        <taxon>Marasmiineae</taxon>
        <taxon>Omphalotaceae</taxon>
        <taxon>Gymnopus</taxon>
    </lineage>
</organism>
<evidence type="ECO:0000313" key="3">
    <source>
        <dbReference type="Proteomes" id="UP000799118"/>
    </source>
</evidence>
<evidence type="ECO:0000313" key="2">
    <source>
        <dbReference type="EMBL" id="KAE9385533.1"/>
    </source>
</evidence>
<dbReference type="AlphaFoldDB" id="A0A6A4GJM8"/>
<reference evidence="2" key="1">
    <citation type="journal article" date="2019" name="Environ. Microbiol.">
        <title>Fungal ecological strategies reflected in gene transcription - a case study of two litter decomposers.</title>
        <authorList>
            <person name="Barbi F."/>
            <person name="Kohler A."/>
            <person name="Barry K."/>
            <person name="Baskaran P."/>
            <person name="Daum C."/>
            <person name="Fauchery L."/>
            <person name="Ihrmark K."/>
            <person name="Kuo A."/>
            <person name="LaButti K."/>
            <person name="Lipzen A."/>
            <person name="Morin E."/>
            <person name="Grigoriev I.V."/>
            <person name="Henrissat B."/>
            <person name="Lindahl B."/>
            <person name="Martin F."/>
        </authorList>
    </citation>
    <scope>NUCLEOTIDE SEQUENCE</scope>
    <source>
        <strain evidence="2">JB14</strain>
    </source>
</reference>
<dbReference type="InterPro" id="IPR041457">
    <property type="entry name" value="CxC2_KDZ-assoc"/>
</dbReference>
<proteinExistence type="predicted"/>
<protein>
    <recommendedName>
        <fullName evidence="1">CxC2-like cysteine cluster KDZ transposase-associated domain-containing protein</fullName>
    </recommendedName>
</protein>
<feature type="domain" description="CxC2-like cysteine cluster KDZ transposase-associated" evidence="1">
    <location>
        <begin position="89"/>
        <end position="197"/>
    </location>
</feature>
<dbReference type="OrthoDB" id="2682806at2759"/>
<dbReference type="Proteomes" id="UP000799118">
    <property type="component" value="Unassembled WGS sequence"/>
</dbReference>
<name>A0A6A4GJM8_9AGAR</name>
<dbReference type="EMBL" id="ML769973">
    <property type="protein sequence ID" value="KAE9385533.1"/>
    <property type="molecule type" value="Genomic_DNA"/>
</dbReference>
<keyword evidence="3" id="KW-1185">Reference proteome</keyword>
<sequence>MQELALWQPELDLYLREMLRLEGRSMFGAGMQCNCGRIFANNELNCQHHCCDCLTPELLCEDCMNDRHAYTPFHRLEVWNGHFFEQQSLEDTGLVLELGSHTKEKLCVMSELAPLETLTVIHTNGIHKITVRYCACNLAVHCRKQLLRAQLWPATVTNPQTAVTFDCLEQFQMLNLMTKTSGTEFYETLECLTDNTGMRVPPVSFLKS</sequence>
<evidence type="ECO:0000259" key="1">
    <source>
        <dbReference type="Pfam" id="PF18803"/>
    </source>
</evidence>
<dbReference type="Pfam" id="PF18803">
    <property type="entry name" value="CxC2"/>
    <property type="match status" value="1"/>
</dbReference>
<accession>A0A6A4GJM8</accession>
<gene>
    <name evidence="2" type="ORF">BT96DRAFT_840585</name>
</gene>